<dbReference type="PANTHER" id="PTHR46383:SF4">
    <property type="entry name" value="AMINOTRANSFERASE"/>
    <property type="match status" value="1"/>
</dbReference>
<evidence type="ECO:0000256" key="4">
    <source>
        <dbReference type="ARBA" id="ARBA00022679"/>
    </source>
</evidence>
<dbReference type="GO" id="GO:0006520">
    <property type="term" value="P:amino acid metabolic process"/>
    <property type="evidence" value="ECO:0007669"/>
    <property type="project" value="InterPro"/>
</dbReference>
<dbReference type="InterPro" id="IPR004838">
    <property type="entry name" value="NHTrfase_class1_PyrdxlP-BS"/>
</dbReference>
<evidence type="ECO:0000313" key="9">
    <source>
        <dbReference type="Proteomes" id="UP001144471"/>
    </source>
</evidence>
<dbReference type="EC" id="2.6.1.-" evidence="6"/>
<dbReference type="PANTHER" id="PTHR46383">
    <property type="entry name" value="ASPARTATE AMINOTRANSFERASE"/>
    <property type="match status" value="1"/>
</dbReference>
<comment type="cofactor">
    <cofactor evidence="1 6">
        <name>pyridoxal 5'-phosphate</name>
        <dbReference type="ChEBI" id="CHEBI:597326"/>
    </cofactor>
</comment>
<dbReference type="InterPro" id="IPR050596">
    <property type="entry name" value="AspAT/PAT-like"/>
</dbReference>
<evidence type="ECO:0000256" key="6">
    <source>
        <dbReference type="RuleBase" id="RU000481"/>
    </source>
</evidence>
<evidence type="ECO:0000256" key="3">
    <source>
        <dbReference type="ARBA" id="ARBA00022576"/>
    </source>
</evidence>
<organism evidence="8 9">
    <name type="scientific">Propionigenium maris DSM 9537</name>
    <dbReference type="NCBI Taxonomy" id="1123000"/>
    <lineage>
        <taxon>Bacteria</taxon>
        <taxon>Fusobacteriati</taxon>
        <taxon>Fusobacteriota</taxon>
        <taxon>Fusobacteriia</taxon>
        <taxon>Fusobacteriales</taxon>
        <taxon>Fusobacteriaceae</taxon>
        <taxon>Propionigenium</taxon>
    </lineage>
</organism>
<dbReference type="PROSITE" id="PS00105">
    <property type="entry name" value="AA_TRANSFER_CLASS_1"/>
    <property type="match status" value="1"/>
</dbReference>
<keyword evidence="3 6" id="KW-0032">Aminotransferase</keyword>
<dbReference type="AlphaFoldDB" id="A0A9W6GLX4"/>
<feature type="domain" description="Aminotransferase class I/classII large" evidence="7">
    <location>
        <begin position="31"/>
        <end position="371"/>
    </location>
</feature>
<dbReference type="CDD" id="cd00609">
    <property type="entry name" value="AAT_like"/>
    <property type="match status" value="1"/>
</dbReference>
<dbReference type="EMBL" id="BSDY01000007">
    <property type="protein sequence ID" value="GLI56249.1"/>
    <property type="molecule type" value="Genomic_DNA"/>
</dbReference>
<keyword evidence="4 6" id="KW-0808">Transferase</keyword>
<dbReference type="Pfam" id="PF00155">
    <property type="entry name" value="Aminotran_1_2"/>
    <property type="match status" value="1"/>
</dbReference>
<gene>
    <name evidence="8" type="primary">patA</name>
    <name evidence="8" type="ORF">PM10SUCC1_17630</name>
</gene>
<dbReference type="InterPro" id="IPR015422">
    <property type="entry name" value="PyrdxlP-dep_Trfase_small"/>
</dbReference>
<dbReference type="InterPro" id="IPR015421">
    <property type="entry name" value="PyrdxlP-dep_Trfase_major"/>
</dbReference>
<keyword evidence="5" id="KW-0663">Pyridoxal phosphate</keyword>
<evidence type="ECO:0000256" key="2">
    <source>
        <dbReference type="ARBA" id="ARBA00007441"/>
    </source>
</evidence>
<evidence type="ECO:0000313" key="8">
    <source>
        <dbReference type="EMBL" id="GLI56249.1"/>
    </source>
</evidence>
<reference evidence="8" key="1">
    <citation type="submission" date="2022-12" db="EMBL/GenBank/DDBJ databases">
        <title>Reference genome sequencing for broad-spectrum identification of bacterial and archaeal isolates by mass spectrometry.</title>
        <authorList>
            <person name="Sekiguchi Y."/>
            <person name="Tourlousse D.M."/>
        </authorList>
    </citation>
    <scope>NUCLEOTIDE SEQUENCE</scope>
    <source>
        <strain evidence="8">10succ1</strain>
    </source>
</reference>
<dbReference type="GO" id="GO:0008483">
    <property type="term" value="F:transaminase activity"/>
    <property type="evidence" value="ECO:0007669"/>
    <property type="project" value="UniProtKB-KW"/>
</dbReference>
<proteinExistence type="inferred from homology"/>
<name>A0A9W6GLX4_9FUSO</name>
<evidence type="ECO:0000256" key="5">
    <source>
        <dbReference type="ARBA" id="ARBA00022898"/>
    </source>
</evidence>
<dbReference type="InterPro" id="IPR004839">
    <property type="entry name" value="Aminotransferase_I/II_large"/>
</dbReference>
<evidence type="ECO:0000256" key="1">
    <source>
        <dbReference type="ARBA" id="ARBA00001933"/>
    </source>
</evidence>
<dbReference type="InterPro" id="IPR015424">
    <property type="entry name" value="PyrdxlP-dep_Trfase"/>
</dbReference>
<keyword evidence="9" id="KW-1185">Reference proteome</keyword>
<dbReference type="Gene3D" id="3.90.1150.10">
    <property type="entry name" value="Aspartate Aminotransferase, domain 1"/>
    <property type="match status" value="1"/>
</dbReference>
<evidence type="ECO:0000259" key="7">
    <source>
        <dbReference type="Pfam" id="PF00155"/>
    </source>
</evidence>
<sequence length="381" mass="42478">MVMNINSKLKELEPNYIRHVLAKSQEIEGSINLTIGEPDLKTARIVLEKSAKYMLETQLCYSPLGGVVEFREEIAKFYNNQYGSSYDRDNVLVTVGSTEGISTALRGILNPEDEVIVVKPAYPLYGGLITLSGAKIVYVDSTENGYKVSADILEGAITPKTKAIILNYPSNPCGTILSEEEVEKISRLAVEKDIYLISDEIYSELIFSGNKFYSPAAVKEVRDNLIVVNGFSKSHSMTGWRVGYILANKTLRNHLLKISQYTISTPSTLSQYGGLVALKEDINLEDNLRKYEERALYIYNLLKKIGFEVVKPEGTFYVLADYSKLSSLNSLDFSMKLLEDTGVAVVPGKSFGVENCIRISCTQELEVLEEAGKKLEEYFKG</sequence>
<comment type="caution">
    <text evidence="8">The sequence shown here is derived from an EMBL/GenBank/DDBJ whole genome shotgun (WGS) entry which is preliminary data.</text>
</comment>
<dbReference type="Proteomes" id="UP001144471">
    <property type="component" value="Unassembled WGS sequence"/>
</dbReference>
<dbReference type="GO" id="GO:0030170">
    <property type="term" value="F:pyridoxal phosphate binding"/>
    <property type="evidence" value="ECO:0007669"/>
    <property type="project" value="InterPro"/>
</dbReference>
<accession>A0A9W6GLX4</accession>
<dbReference type="FunFam" id="3.40.640.10:FF:000033">
    <property type="entry name" value="Aspartate aminotransferase"/>
    <property type="match status" value="1"/>
</dbReference>
<dbReference type="SUPFAM" id="SSF53383">
    <property type="entry name" value="PLP-dependent transferases"/>
    <property type="match status" value="1"/>
</dbReference>
<comment type="similarity">
    <text evidence="2 6">Belongs to the class-I pyridoxal-phosphate-dependent aminotransferase family.</text>
</comment>
<dbReference type="Gene3D" id="3.40.640.10">
    <property type="entry name" value="Type I PLP-dependent aspartate aminotransferase-like (Major domain)"/>
    <property type="match status" value="1"/>
</dbReference>
<protein>
    <recommendedName>
        <fullName evidence="6">Aminotransferase</fullName>
        <ecNumber evidence="6">2.6.1.-</ecNumber>
    </recommendedName>
</protein>